<evidence type="ECO:0000313" key="5">
    <source>
        <dbReference type="EMBL" id="QVI24095.1"/>
    </source>
</evidence>
<comment type="similarity">
    <text evidence="1">Belongs to the AfsR/DnrI/RedD regulatory family.</text>
</comment>
<reference evidence="5 6" key="1">
    <citation type="submission" date="2021-04" db="EMBL/GenBank/DDBJ databases">
        <title>Nocardia tengchongensis.</title>
        <authorList>
            <person name="Zhuang k."/>
            <person name="Ran Y."/>
            <person name="Li W."/>
        </authorList>
    </citation>
    <scope>NUCLEOTIDE SEQUENCE [LARGE SCALE GENOMIC DNA]</scope>
    <source>
        <strain evidence="5 6">CFH S0057</strain>
    </source>
</reference>
<dbReference type="PANTHER" id="PTHR47691">
    <property type="entry name" value="REGULATOR-RELATED"/>
    <property type="match status" value="1"/>
</dbReference>
<evidence type="ECO:0000259" key="4">
    <source>
        <dbReference type="SMART" id="SM01043"/>
    </source>
</evidence>
<gene>
    <name evidence="5" type="ORF">KHQ06_15725</name>
</gene>
<dbReference type="Gene3D" id="3.40.50.300">
    <property type="entry name" value="P-loop containing nucleotide triphosphate hydrolases"/>
    <property type="match status" value="1"/>
</dbReference>
<dbReference type="InterPro" id="IPR016032">
    <property type="entry name" value="Sig_transdc_resp-reg_C-effctor"/>
</dbReference>
<evidence type="ECO:0000256" key="2">
    <source>
        <dbReference type="ARBA" id="ARBA00023125"/>
    </source>
</evidence>
<dbReference type="InterPro" id="IPR011990">
    <property type="entry name" value="TPR-like_helical_dom_sf"/>
</dbReference>
<dbReference type="InterPro" id="IPR005158">
    <property type="entry name" value="BTAD"/>
</dbReference>
<protein>
    <submittedName>
        <fullName evidence="5">AfsR/SARP family transcriptional regulator</fullName>
    </submittedName>
</protein>
<dbReference type="Gene3D" id="1.10.10.10">
    <property type="entry name" value="Winged helix-like DNA-binding domain superfamily/Winged helix DNA-binding domain"/>
    <property type="match status" value="1"/>
</dbReference>
<organism evidence="5 6">
    <name type="scientific">Nocardia tengchongensis</name>
    <dbReference type="NCBI Taxonomy" id="2055889"/>
    <lineage>
        <taxon>Bacteria</taxon>
        <taxon>Bacillati</taxon>
        <taxon>Actinomycetota</taxon>
        <taxon>Actinomycetes</taxon>
        <taxon>Mycobacteriales</taxon>
        <taxon>Nocardiaceae</taxon>
        <taxon>Nocardia</taxon>
    </lineage>
</organism>
<dbReference type="SUPFAM" id="SSF48452">
    <property type="entry name" value="TPR-like"/>
    <property type="match status" value="2"/>
</dbReference>
<keyword evidence="6" id="KW-1185">Reference proteome</keyword>
<keyword evidence="2" id="KW-0238">DNA-binding</keyword>
<name>A0ABX8CW23_9NOCA</name>
<feature type="domain" description="Bacterial transcriptional activator" evidence="4">
    <location>
        <begin position="94"/>
        <end position="239"/>
    </location>
</feature>
<feature type="domain" description="OmpR/PhoB-type" evidence="3">
    <location>
        <begin position="16"/>
        <end position="89"/>
    </location>
</feature>
<dbReference type="Pfam" id="PF25872">
    <property type="entry name" value="HTH_77"/>
    <property type="match status" value="1"/>
</dbReference>
<accession>A0ABX8CW23</accession>
<sequence length="1043" mass="111605">MQVGVLGPVRVHAEDGARVDIPGVRVRMLVARLALESGRDVPVPALIDGLWGEEPPADAPGALQALVSRLRKALREAGTVEFGPGGYRLPGVRVDADRFEDLVRRGRQELAAGRAEAAARLLSEALELWRGPALGDVLDAPFAQTTATRLDELRAAALEDRFEAELRLGRHAEIQTDLEIAAADNPLGERLAALRIRALAAAGRQADALAAYEETRARLDEELGIDPSAILRETHLALLRGELESPPPRREPVTRSLPVRLTGFVGREPELAELTGLLTDSRLVTIVGPGGAGKTRLAVEAMDRPATGAVFFVPLAELGAPDQLADAVAGALDAGPDRTTRLTELLDVGPAVLVLDNCEHVIAAAAALAEHLLDRLPQLRVLATSREPLAITGEALCHLGPLDVPVETADSTVAQRSSAVRLFADRAAAIRPGFVLDDDTVAPVVEICRQLDGLPLALELAAAKLRAMSVDQVARRLGDRFRLLSSGSRTALPRQRTLQALVEWSWDLLEEPEKILARRLYVFAGGATAEAVEVICADEELPADDILYLLDALVEKSLVTVTSEDPPRYRMLETIRAFAAGHLATSPDHLTEPFTDYYLTLAEQAEPHLRGNEQLAAIALFDAEHANLAAALRTALAAPASPEIASRLVRAMFWYWGIRGMSSQFESSLAGVLAFEQQLPDATRAAFRVIALMAGAPPTGSSLSTLIEDCVRDGGLEFHPAVPLWTALLAARAQDDKLAEEQLTRAMTWPDPWVRASAELARDIALTGEGRLPAGADARRAALRGFEIVGDRWGLGMALLATGRAHSLGGEHDRALDAYARAVTLASELGTEDDIAAARTALAEERLRGGESAEAARDIEAAQRLSADQGFARLGAVILFTAAELHRRTGDLEAAGRDLDHVTQRIRHLPYPEVMAAHQIAVARLRIHLTAAAIAPARELLPRVIAGSARFGDSAGTAQAQAHAAELLAKLLLLDDDPTTAATALGLSAVIRGTFDHGEPELSALITALTDRLGQTDYQRAYHLGADLPRPAALERLIAESVR</sequence>
<dbReference type="InterPro" id="IPR001867">
    <property type="entry name" value="OmpR/PhoB-type_DNA-bd"/>
</dbReference>
<dbReference type="PANTHER" id="PTHR47691:SF3">
    <property type="entry name" value="HTH-TYPE TRANSCRIPTIONAL REGULATOR RV0890C-RELATED"/>
    <property type="match status" value="1"/>
</dbReference>
<proteinExistence type="inferred from homology"/>
<dbReference type="InterPro" id="IPR036388">
    <property type="entry name" value="WH-like_DNA-bd_sf"/>
</dbReference>
<dbReference type="SMART" id="SM00862">
    <property type="entry name" value="Trans_reg_C"/>
    <property type="match status" value="1"/>
</dbReference>
<dbReference type="CDD" id="cd15831">
    <property type="entry name" value="BTAD"/>
    <property type="match status" value="1"/>
</dbReference>
<dbReference type="InterPro" id="IPR027417">
    <property type="entry name" value="P-loop_NTPase"/>
</dbReference>
<dbReference type="SUPFAM" id="SSF52540">
    <property type="entry name" value="P-loop containing nucleoside triphosphate hydrolases"/>
    <property type="match status" value="1"/>
</dbReference>
<dbReference type="SMART" id="SM01043">
    <property type="entry name" value="BTAD"/>
    <property type="match status" value="1"/>
</dbReference>
<evidence type="ECO:0000259" key="3">
    <source>
        <dbReference type="SMART" id="SM00862"/>
    </source>
</evidence>
<dbReference type="Proteomes" id="UP000683310">
    <property type="component" value="Chromosome"/>
</dbReference>
<evidence type="ECO:0000313" key="6">
    <source>
        <dbReference type="Proteomes" id="UP000683310"/>
    </source>
</evidence>
<dbReference type="Gene3D" id="1.25.40.10">
    <property type="entry name" value="Tetratricopeptide repeat domain"/>
    <property type="match status" value="2"/>
</dbReference>
<dbReference type="InterPro" id="IPR058852">
    <property type="entry name" value="HTH_77"/>
</dbReference>
<dbReference type="Pfam" id="PF03704">
    <property type="entry name" value="BTAD"/>
    <property type="match status" value="1"/>
</dbReference>
<dbReference type="EMBL" id="CP074371">
    <property type="protein sequence ID" value="QVI24095.1"/>
    <property type="molecule type" value="Genomic_DNA"/>
</dbReference>
<evidence type="ECO:0000256" key="1">
    <source>
        <dbReference type="ARBA" id="ARBA00005820"/>
    </source>
</evidence>
<dbReference type="SUPFAM" id="SSF46894">
    <property type="entry name" value="C-terminal effector domain of the bipartite response regulators"/>
    <property type="match status" value="1"/>
</dbReference>